<evidence type="ECO:0000256" key="2">
    <source>
        <dbReference type="SAM" id="Phobius"/>
    </source>
</evidence>
<organism evidence="3 4">
    <name type="scientific">Trifolium subterraneum</name>
    <name type="common">Subterranean clover</name>
    <dbReference type="NCBI Taxonomy" id="3900"/>
    <lineage>
        <taxon>Eukaryota</taxon>
        <taxon>Viridiplantae</taxon>
        <taxon>Streptophyta</taxon>
        <taxon>Embryophyta</taxon>
        <taxon>Tracheophyta</taxon>
        <taxon>Spermatophyta</taxon>
        <taxon>Magnoliopsida</taxon>
        <taxon>eudicotyledons</taxon>
        <taxon>Gunneridae</taxon>
        <taxon>Pentapetalae</taxon>
        <taxon>rosids</taxon>
        <taxon>fabids</taxon>
        <taxon>Fabales</taxon>
        <taxon>Fabaceae</taxon>
        <taxon>Papilionoideae</taxon>
        <taxon>50 kb inversion clade</taxon>
        <taxon>NPAAA clade</taxon>
        <taxon>Hologalegina</taxon>
        <taxon>IRL clade</taxon>
        <taxon>Trifolieae</taxon>
        <taxon>Trifolium</taxon>
    </lineage>
</organism>
<keyword evidence="2" id="KW-0812">Transmembrane</keyword>
<reference evidence="4" key="1">
    <citation type="journal article" date="2017" name="Front. Plant Sci.">
        <title>Climate Clever Clovers: New Paradigm to Reduce the Environmental Footprint of Ruminants by Breeding Low Methanogenic Forages Utilizing Haplotype Variation.</title>
        <authorList>
            <person name="Kaur P."/>
            <person name="Appels R."/>
            <person name="Bayer P.E."/>
            <person name="Keeble-Gagnere G."/>
            <person name="Wang J."/>
            <person name="Hirakawa H."/>
            <person name="Shirasawa K."/>
            <person name="Vercoe P."/>
            <person name="Stefanova K."/>
            <person name="Durmic Z."/>
            <person name="Nichols P."/>
            <person name="Revell C."/>
            <person name="Isobe S.N."/>
            <person name="Edwards D."/>
            <person name="Erskine W."/>
        </authorList>
    </citation>
    <scope>NUCLEOTIDE SEQUENCE [LARGE SCALE GENOMIC DNA]</scope>
    <source>
        <strain evidence="4">cv. Daliak</strain>
    </source>
</reference>
<dbReference type="EMBL" id="DF973219">
    <property type="protein sequence ID" value="GAU20800.1"/>
    <property type="molecule type" value="Genomic_DNA"/>
</dbReference>
<keyword evidence="2" id="KW-1133">Transmembrane helix</keyword>
<gene>
    <name evidence="3" type="ORF">TSUD_85200</name>
</gene>
<proteinExistence type="predicted"/>
<dbReference type="AlphaFoldDB" id="A0A2Z6MW16"/>
<accession>A0A2Z6MW16</accession>
<name>A0A2Z6MW16_TRISU</name>
<sequence length="153" mass="17002">MNSLPHTSRRLYITAFSASHFSSFVTLSPSFLFLAAHMPPKRRSSGVAGGSVPAEDAGDLPLENVGDLPELPSPASRNRTRRVEDQVTADQDENPVKESPTNISPVVDRKRKRVDDVASSSTPKTDNEIEDAVNIMLHLTIRRLRYCSFWIIK</sequence>
<evidence type="ECO:0000256" key="1">
    <source>
        <dbReference type="SAM" id="MobiDB-lite"/>
    </source>
</evidence>
<evidence type="ECO:0000313" key="4">
    <source>
        <dbReference type="Proteomes" id="UP000242715"/>
    </source>
</evidence>
<feature type="transmembrane region" description="Helical" evidence="2">
    <location>
        <begin position="12"/>
        <end position="35"/>
    </location>
</feature>
<keyword evidence="2" id="KW-0472">Membrane</keyword>
<keyword evidence="4" id="KW-1185">Reference proteome</keyword>
<protein>
    <submittedName>
        <fullName evidence="3">Uncharacterized protein</fullName>
    </submittedName>
</protein>
<dbReference type="Proteomes" id="UP000242715">
    <property type="component" value="Unassembled WGS sequence"/>
</dbReference>
<feature type="region of interest" description="Disordered" evidence="1">
    <location>
        <begin position="42"/>
        <end position="125"/>
    </location>
</feature>
<evidence type="ECO:0000313" key="3">
    <source>
        <dbReference type="EMBL" id="GAU20800.1"/>
    </source>
</evidence>